<name>A0A2I1H8B3_9GLOM</name>
<keyword evidence="3" id="KW-1185">Reference proteome</keyword>
<evidence type="ECO:0000313" key="2">
    <source>
        <dbReference type="EMBL" id="PKY55123.1"/>
    </source>
</evidence>
<feature type="signal peptide" evidence="1">
    <location>
        <begin position="1"/>
        <end position="19"/>
    </location>
</feature>
<evidence type="ECO:0000256" key="1">
    <source>
        <dbReference type="SAM" id="SignalP"/>
    </source>
</evidence>
<reference evidence="2 3" key="1">
    <citation type="submission" date="2015-10" db="EMBL/GenBank/DDBJ databases">
        <title>Genome analyses suggest a sexual origin of heterokaryosis in a supposedly ancient asexual fungus.</title>
        <authorList>
            <person name="Ropars J."/>
            <person name="Sedzielewska K."/>
            <person name="Noel J."/>
            <person name="Charron P."/>
            <person name="Farinelli L."/>
            <person name="Marton T."/>
            <person name="Kruger M."/>
            <person name="Pelin A."/>
            <person name="Brachmann A."/>
            <person name="Corradi N."/>
        </authorList>
    </citation>
    <scope>NUCLEOTIDE SEQUENCE [LARGE SCALE GENOMIC DNA]</scope>
    <source>
        <strain evidence="2 3">A4</strain>
    </source>
</reference>
<accession>A0A2I1H8B3</accession>
<dbReference type="AlphaFoldDB" id="A0A2I1H8B3"/>
<feature type="chain" id="PRO_5014155809" evidence="1">
    <location>
        <begin position="20"/>
        <end position="105"/>
    </location>
</feature>
<organism evidence="2 3">
    <name type="scientific">Rhizophagus irregularis</name>
    <dbReference type="NCBI Taxonomy" id="588596"/>
    <lineage>
        <taxon>Eukaryota</taxon>
        <taxon>Fungi</taxon>
        <taxon>Fungi incertae sedis</taxon>
        <taxon>Mucoromycota</taxon>
        <taxon>Glomeromycotina</taxon>
        <taxon>Glomeromycetes</taxon>
        <taxon>Glomerales</taxon>
        <taxon>Glomeraceae</taxon>
        <taxon>Rhizophagus</taxon>
    </lineage>
</organism>
<protein>
    <submittedName>
        <fullName evidence="2">Uncharacterized protein</fullName>
    </submittedName>
</protein>
<evidence type="ECO:0000313" key="3">
    <source>
        <dbReference type="Proteomes" id="UP000234323"/>
    </source>
</evidence>
<sequence length="105" mass="11891">MKFNTVLLFLIIFSVATLAVPVDLDGKCNARKRILQQSIRAEGIKFVAGEASKHDIKLSECDKFSYSLATILAIDEAVVELLPSKCKVYIAKNYAWYDHNLEYFD</sequence>
<proteinExistence type="predicted"/>
<dbReference type="EMBL" id="LLXI01001781">
    <property type="protein sequence ID" value="PKY55123.1"/>
    <property type="molecule type" value="Genomic_DNA"/>
</dbReference>
<gene>
    <name evidence="2" type="ORF">RhiirA4_427276</name>
</gene>
<dbReference type="Proteomes" id="UP000234323">
    <property type="component" value="Unassembled WGS sequence"/>
</dbReference>
<comment type="caution">
    <text evidence="2">The sequence shown here is derived from an EMBL/GenBank/DDBJ whole genome shotgun (WGS) entry which is preliminary data.</text>
</comment>
<keyword evidence="1" id="KW-0732">Signal</keyword>